<dbReference type="EMBL" id="CP036289">
    <property type="protein sequence ID" value="QDU76343.1"/>
    <property type="molecule type" value="Genomic_DNA"/>
</dbReference>
<evidence type="ECO:0000256" key="1">
    <source>
        <dbReference type="SAM" id="Coils"/>
    </source>
</evidence>
<dbReference type="RefSeq" id="WP_144974386.1">
    <property type="nucleotide sequence ID" value="NZ_CP036289.1"/>
</dbReference>
<name>A0A518CAU0_9BACT</name>
<dbReference type="KEGG" id="bvo:Pan97_33910"/>
<accession>A0A518CAU0</accession>
<feature type="signal peptide" evidence="2">
    <location>
        <begin position="1"/>
        <end position="24"/>
    </location>
</feature>
<dbReference type="AlphaFoldDB" id="A0A518CAU0"/>
<evidence type="ECO:0000313" key="4">
    <source>
        <dbReference type="Proteomes" id="UP000318626"/>
    </source>
</evidence>
<sequence precursor="true">MSRPTNLICLCLAVLFAPAVAAQAQQVVVEDDSRPWYYSRSPHMEVGLIFGQAELIRAQGEAAVDYQTARAIAADAYDKELDNALKAVEIYFERRAVRDAKVLKNHLDEADTRKEKALRRLVDHPDLTGEGITNGAALNTMKEALRSSVLSFDYLNDDIEVAELMARFQLTPDDLSKINLKLTNVRGETGVFQADTGKLGSFQWWPHLLQNERFKEDREKIENNLEEVRQAASQQTEIDPILIDKLENSILQLANKFLQEVDGQAMARKGVAEYYFYRESEQHLQSLSHAARRLKRVGKADGALVINGYNPSVDGKNLTSLLSYMVRNGVEFAPPEPGNENTYQKLFEMAKSLYVATSAADPNPNP</sequence>
<keyword evidence="4" id="KW-1185">Reference proteome</keyword>
<keyword evidence="2" id="KW-0732">Signal</keyword>
<gene>
    <name evidence="3" type="ORF">Pan97_33910</name>
</gene>
<evidence type="ECO:0000313" key="3">
    <source>
        <dbReference type="EMBL" id="QDU76343.1"/>
    </source>
</evidence>
<feature type="coiled-coil region" evidence="1">
    <location>
        <begin position="211"/>
        <end position="238"/>
    </location>
</feature>
<dbReference type="OrthoDB" id="277935at2"/>
<reference evidence="4" key="1">
    <citation type="submission" date="2019-02" db="EMBL/GenBank/DDBJ databases">
        <title>Deep-cultivation of Planctomycetes and their phenomic and genomic characterization uncovers novel biology.</title>
        <authorList>
            <person name="Wiegand S."/>
            <person name="Jogler M."/>
            <person name="Boedeker C."/>
            <person name="Pinto D."/>
            <person name="Vollmers J."/>
            <person name="Rivas-Marin E."/>
            <person name="Kohn T."/>
            <person name="Peeters S.H."/>
            <person name="Heuer A."/>
            <person name="Rast P."/>
            <person name="Oberbeckmann S."/>
            <person name="Bunk B."/>
            <person name="Jeske O."/>
            <person name="Meyerdierks A."/>
            <person name="Storesund J.E."/>
            <person name="Kallscheuer N."/>
            <person name="Luecker S."/>
            <person name="Lage O.M."/>
            <person name="Pohl T."/>
            <person name="Merkel B.J."/>
            <person name="Hornburger P."/>
            <person name="Mueller R.-W."/>
            <person name="Bruemmer F."/>
            <person name="Labrenz M."/>
            <person name="Spormann A.M."/>
            <person name="Op den Camp H."/>
            <person name="Overmann J."/>
            <person name="Amann R."/>
            <person name="Jetten M.S.M."/>
            <person name="Mascher T."/>
            <person name="Medema M.H."/>
            <person name="Devos D.P."/>
            <person name="Kaster A.-K."/>
            <person name="Ovreas L."/>
            <person name="Rohde M."/>
            <person name="Galperin M.Y."/>
            <person name="Jogler C."/>
        </authorList>
    </citation>
    <scope>NUCLEOTIDE SEQUENCE [LARGE SCALE GENOMIC DNA]</scope>
    <source>
        <strain evidence="4">Pan97</strain>
    </source>
</reference>
<feature type="chain" id="PRO_5022131993" evidence="2">
    <location>
        <begin position="25"/>
        <end position="366"/>
    </location>
</feature>
<organism evidence="3 4">
    <name type="scientific">Bremerella volcania</name>
    <dbReference type="NCBI Taxonomy" id="2527984"/>
    <lineage>
        <taxon>Bacteria</taxon>
        <taxon>Pseudomonadati</taxon>
        <taxon>Planctomycetota</taxon>
        <taxon>Planctomycetia</taxon>
        <taxon>Pirellulales</taxon>
        <taxon>Pirellulaceae</taxon>
        <taxon>Bremerella</taxon>
    </lineage>
</organism>
<dbReference type="Proteomes" id="UP000318626">
    <property type="component" value="Chromosome"/>
</dbReference>
<proteinExistence type="predicted"/>
<evidence type="ECO:0000256" key="2">
    <source>
        <dbReference type="SAM" id="SignalP"/>
    </source>
</evidence>
<keyword evidence="1" id="KW-0175">Coiled coil</keyword>
<protein>
    <submittedName>
        <fullName evidence="3">Uncharacterized protein</fullName>
    </submittedName>
</protein>